<dbReference type="PANTHER" id="PTHR47723">
    <property type="entry name" value="OS05G0353850 PROTEIN"/>
    <property type="match status" value="1"/>
</dbReference>
<proteinExistence type="predicted"/>
<evidence type="ECO:0000313" key="3">
    <source>
        <dbReference type="Proteomes" id="UP000187609"/>
    </source>
</evidence>
<feature type="domain" description="RNase H type-1" evidence="1">
    <location>
        <begin position="10"/>
        <end position="78"/>
    </location>
</feature>
<evidence type="ECO:0000313" key="2">
    <source>
        <dbReference type="EMBL" id="OIT34449.1"/>
    </source>
</evidence>
<name>A0A314L076_NICAT</name>
<dbReference type="AlphaFoldDB" id="A0A314L076"/>
<dbReference type="GO" id="GO:0003676">
    <property type="term" value="F:nucleic acid binding"/>
    <property type="evidence" value="ECO:0007669"/>
    <property type="project" value="InterPro"/>
</dbReference>
<comment type="caution">
    <text evidence="2">The sequence shown here is derived from an EMBL/GenBank/DDBJ whole genome shotgun (WGS) entry which is preliminary data.</text>
</comment>
<dbReference type="Proteomes" id="UP000187609">
    <property type="component" value="Unassembled WGS sequence"/>
</dbReference>
<dbReference type="InterPro" id="IPR036397">
    <property type="entry name" value="RNaseH_sf"/>
</dbReference>
<protein>
    <recommendedName>
        <fullName evidence="1">RNase H type-1 domain-containing protein</fullName>
    </recommendedName>
</protein>
<dbReference type="InterPro" id="IPR044730">
    <property type="entry name" value="RNase_H-like_dom_plant"/>
</dbReference>
<sequence>PPPQGSYKLNIDGAFDNHSHKGGASGVFRDASGAWVYGFTKPLSHTDILQAELLALYHGLLLANARNFRPLQVETDSQGNDVADVLAKHGKTTTDLQPNDVILFKNPPTF</sequence>
<dbReference type="InterPro" id="IPR012337">
    <property type="entry name" value="RNaseH-like_sf"/>
</dbReference>
<feature type="non-terminal residue" evidence="2">
    <location>
        <position position="110"/>
    </location>
</feature>
<dbReference type="CDD" id="cd06222">
    <property type="entry name" value="RNase_H_like"/>
    <property type="match status" value="1"/>
</dbReference>
<dbReference type="SUPFAM" id="SSF53098">
    <property type="entry name" value="Ribonuclease H-like"/>
    <property type="match status" value="1"/>
</dbReference>
<dbReference type="GO" id="GO:0004523">
    <property type="term" value="F:RNA-DNA hybrid ribonuclease activity"/>
    <property type="evidence" value="ECO:0007669"/>
    <property type="project" value="InterPro"/>
</dbReference>
<keyword evidence="3" id="KW-1185">Reference proteome</keyword>
<dbReference type="InterPro" id="IPR053151">
    <property type="entry name" value="RNase_H-like"/>
</dbReference>
<dbReference type="EMBL" id="MJEQ01000708">
    <property type="protein sequence ID" value="OIT34449.1"/>
    <property type="molecule type" value="Genomic_DNA"/>
</dbReference>
<feature type="non-terminal residue" evidence="2">
    <location>
        <position position="1"/>
    </location>
</feature>
<accession>A0A314L076</accession>
<organism evidence="2 3">
    <name type="scientific">Nicotiana attenuata</name>
    <name type="common">Coyote tobacco</name>
    <dbReference type="NCBI Taxonomy" id="49451"/>
    <lineage>
        <taxon>Eukaryota</taxon>
        <taxon>Viridiplantae</taxon>
        <taxon>Streptophyta</taxon>
        <taxon>Embryophyta</taxon>
        <taxon>Tracheophyta</taxon>
        <taxon>Spermatophyta</taxon>
        <taxon>Magnoliopsida</taxon>
        <taxon>eudicotyledons</taxon>
        <taxon>Gunneridae</taxon>
        <taxon>Pentapetalae</taxon>
        <taxon>asterids</taxon>
        <taxon>lamiids</taxon>
        <taxon>Solanales</taxon>
        <taxon>Solanaceae</taxon>
        <taxon>Nicotianoideae</taxon>
        <taxon>Nicotianeae</taxon>
        <taxon>Nicotiana</taxon>
    </lineage>
</organism>
<evidence type="ECO:0000259" key="1">
    <source>
        <dbReference type="Pfam" id="PF13456"/>
    </source>
</evidence>
<dbReference type="PANTHER" id="PTHR47723:SF19">
    <property type="entry name" value="POLYNUCLEOTIDYL TRANSFERASE, RIBONUCLEASE H-LIKE SUPERFAMILY PROTEIN"/>
    <property type="match status" value="1"/>
</dbReference>
<dbReference type="Gramene" id="OIT34449">
    <property type="protein sequence ID" value="OIT34449"/>
    <property type="gene ID" value="A4A49_64593"/>
</dbReference>
<dbReference type="SMR" id="A0A314L076"/>
<dbReference type="InterPro" id="IPR002156">
    <property type="entry name" value="RNaseH_domain"/>
</dbReference>
<dbReference type="Gene3D" id="3.30.420.10">
    <property type="entry name" value="Ribonuclease H-like superfamily/Ribonuclease H"/>
    <property type="match status" value="1"/>
</dbReference>
<gene>
    <name evidence="2" type="ORF">A4A49_64593</name>
</gene>
<dbReference type="Pfam" id="PF13456">
    <property type="entry name" value="RVT_3"/>
    <property type="match status" value="1"/>
</dbReference>
<reference evidence="2" key="1">
    <citation type="submission" date="2016-11" db="EMBL/GenBank/DDBJ databases">
        <title>The genome of Nicotiana attenuata.</title>
        <authorList>
            <person name="Xu S."/>
            <person name="Brockmoeller T."/>
            <person name="Gaquerel E."/>
            <person name="Navarro A."/>
            <person name="Kuhl H."/>
            <person name="Gase K."/>
            <person name="Ling Z."/>
            <person name="Zhou W."/>
            <person name="Kreitzer C."/>
            <person name="Stanke M."/>
            <person name="Tang H."/>
            <person name="Lyons E."/>
            <person name="Pandey P."/>
            <person name="Pandey S.P."/>
            <person name="Timmermann B."/>
            <person name="Baldwin I.T."/>
        </authorList>
    </citation>
    <scope>NUCLEOTIDE SEQUENCE [LARGE SCALE GENOMIC DNA]</scope>
    <source>
        <strain evidence="2">UT</strain>
    </source>
</reference>